<evidence type="ECO:0000259" key="2">
    <source>
        <dbReference type="Pfam" id="PF06904"/>
    </source>
</evidence>
<evidence type="ECO:0000313" key="3">
    <source>
        <dbReference type="EMBL" id="MBB4021094.1"/>
    </source>
</evidence>
<comment type="caution">
    <text evidence="3">The sequence shown here is derived from an EMBL/GenBank/DDBJ whole genome shotgun (WGS) entry which is preliminary data.</text>
</comment>
<proteinExistence type="predicted"/>
<dbReference type="EMBL" id="JACIEQ010000001">
    <property type="protein sequence ID" value="MBB4021094.1"/>
    <property type="molecule type" value="Genomic_DNA"/>
</dbReference>
<dbReference type="InterPro" id="IPR009045">
    <property type="entry name" value="Zn_M74/Hedgehog-like"/>
</dbReference>
<evidence type="ECO:0000256" key="1">
    <source>
        <dbReference type="SAM" id="SignalP"/>
    </source>
</evidence>
<dbReference type="InterPro" id="IPR009683">
    <property type="entry name" value="Extensin-like_C"/>
</dbReference>
<dbReference type="Proteomes" id="UP000585681">
    <property type="component" value="Unassembled WGS sequence"/>
</dbReference>
<feature type="signal peptide" evidence="1">
    <location>
        <begin position="1"/>
        <end position="22"/>
    </location>
</feature>
<dbReference type="Pfam" id="PF06904">
    <property type="entry name" value="Extensin-like_C"/>
    <property type="match status" value="1"/>
</dbReference>
<feature type="chain" id="PRO_5032527989" description="Extensin-like C-terminal domain-containing protein" evidence="1">
    <location>
        <begin position="23"/>
        <end position="286"/>
    </location>
</feature>
<feature type="domain" description="Extensin-like C-terminal" evidence="2">
    <location>
        <begin position="133"/>
        <end position="286"/>
    </location>
</feature>
<dbReference type="RefSeq" id="WP_054537930.1">
    <property type="nucleotide sequence ID" value="NZ_JACIEQ010000001.1"/>
</dbReference>
<gene>
    <name evidence="3" type="ORF">GGR17_000885</name>
</gene>
<sequence>MRRGAALVAMLLALLAGEAAPAAPDHSPLPRPRPVLMPRLLPVFAPPVDAVRPRLRPAARTAARSAPVRMSGAASASLAGMRSLWPRLRPSGLVRPAAAAVRAPAAPVATSSAGAVCGDRGIIGVRLAPIEGRLAGCGIDRPVRITSVDGVMLNRPATMDCETAKALKSWVKKGVKPHVKRLGGGVAKLEVASGYACRTRNNQPGAKVSEHGRGKAVDISAITLANGATLNVQSGWGKGAEGALLTRMHKSACGPFGTVLGPESDHFHKDHFHLDTADHRSGPYCR</sequence>
<dbReference type="AlphaFoldDB" id="A0A840C5I4"/>
<name>A0A840C5I4_9RHOB</name>
<keyword evidence="4" id="KW-1185">Reference proteome</keyword>
<organism evidence="3 4">
    <name type="scientific">Actibacterium naphthalenivorans</name>
    <dbReference type="NCBI Taxonomy" id="1614693"/>
    <lineage>
        <taxon>Bacteria</taxon>
        <taxon>Pseudomonadati</taxon>
        <taxon>Pseudomonadota</taxon>
        <taxon>Alphaproteobacteria</taxon>
        <taxon>Rhodobacterales</taxon>
        <taxon>Roseobacteraceae</taxon>
        <taxon>Actibacterium</taxon>
    </lineage>
</organism>
<dbReference type="Gene3D" id="3.30.1380.10">
    <property type="match status" value="1"/>
</dbReference>
<accession>A0A840C5I4</accession>
<protein>
    <recommendedName>
        <fullName evidence="2">Extensin-like C-terminal domain-containing protein</fullName>
    </recommendedName>
</protein>
<keyword evidence="1" id="KW-0732">Signal</keyword>
<evidence type="ECO:0000313" key="4">
    <source>
        <dbReference type="Proteomes" id="UP000585681"/>
    </source>
</evidence>
<reference evidence="3" key="1">
    <citation type="submission" date="2020-08" db="EMBL/GenBank/DDBJ databases">
        <title>Genomic Encyclopedia of Type Strains, Phase IV (KMG-IV): sequencing the most valuable type-strain genomes for metagenomic binning, comparative biology and taxonomic classification.</title>
        <authorList>
            <person name="Goeker M."/>
        </authorList>
    </citation>
    <scope>NUCLEOTIDE SEQUENCE [LARGE SCALE GENOMIC DNA]</scope>
    <source>
        <strain evidence="3">DSM 105040</strain>
    </source>
</reference>